<keyword evidence="2" id="KW-1185">Reference proteome</keyword>
<reference evidence="1 2" key="1">
    <citation type="journal article" date="2015" name="Genome Biol. Evol.">
        <title>Phylogenomic analyses indicate that early fungi evolved digesting cell walls of algal ancestors of land plants.</title>
        <authorList>
            <person name="Chang Y."/>
            <person name="Wang S."/>
            <person name="Sekimoto S."/>
            <person name="Aerts A.L."/>
            <person name="Choi C."/>
            <person name="Clum A."/>
            <person name="LaButti K.M."/>
            <person name="Lindquist E.A."/>
            <person name="Yee Ngan C."/>
            <person name="Ohm R.A."/>
            <person name="Salamov A.A."/>
            <person name="Grigoriev I.V."/>
            <person name="Spatafora J.W."/>
            <person name="Berbee M.L."/>
        </authorList>
    </citation>
    <scope>NUCLEOTIDE SEQUENCE [LARGE SCALE GENOMIC DNA]</scope>
    <source>
        <strain evidence="1 2">NRRL 1564</strain>
    </source>
</reference>
<organism evidence="1 2">
    <name type="scientific">Coemansia reversa (strain ATCC 12441 / NRRL 1564)</name>
    <dbReference type="NCBI Taxonomy" id="763665"/>
    <lineage>
        <taxon>Eukaryota</taxon>
        <taxon>Fungi</taxon>
        <taxon>Fungi incertae sedis</taxon>
        <taxon>Zoopagomycota</taxon>
        <taxon>Kickxellomycotina</taxon>
        <taxon>Kickxellomycetes</taxon>
        <taxon>Kickxellales</taxon>
        <taxon>Kickxellaceae</taxon>
        <taxon>Coemansia</taxon>
    </lineage>
</organism>
<dbReference type="AlphaFoldDB" id="A0A2G5B9Y0"/>
<evidence type="ECO:0000313" key="1">
    <source>
        <dbReference type="EMBL" id="PIA15829.1"/>
    </source>
</evidence>
<name>A0A2G5B9Y0_COERN</name>
<gene>
    <name evidence="1" type="ORF">COEREDRAFT_87572</name>
</gene>
<dbReference type="EMBL" id="KZ303504">
    <property type="protein sequence ID" value="PIA15829.1"/>
    <property type="molecule type" value="Genomic_DNA"/>
</dbReference>
<proteinExistence type="predicted"/>
<evidence type="ECO:0000313" key="2">
    <source>
        <dbReference type="Proteomes" id="UP000242474"/>
    </source>
</evidence>
<accession>A0A2G5B9Y0</accession>
<sequence length="141" mass="16272">MATLEARGMEDFSSKDRTQIVIYYINRGSSFILKSYASTERLLNEDVKAKLEELAELDNSLLYLVSATSFKYEDVANKDNDHEQVNNKGPSTNEDIQDNSYIFYKFYALSGFTSAKITYLEDYAILCRKHFHLPMDGYMTI</sequence>
<protein>
    <submittedName>
        <fullName evidence="1">Uncharacterized protein</fullName>
    </submittedName>
</protein>
<dbReference type="Proteomes" id="UP000242474">
    <property type="component" value="Unassembled WGS sequence"/>
</dbReference>